<dbReference type="OrthoDB" id="656255at2759"/>
<dbReference type="SMART" id="SM00184">
    <property type="entry name" value="RING"/>
    <property type="match status" value="1"/>
</dbReference>
<proteinExistence type="predicted"/>
<dbReference type="InterPro" id="IPR001841">
    <property type="entry name" value="Znf_RING"/>
</dbReference>
<sequence>MFLIMLVAVVAIILLLRFLYYDCRTDPEDQEAAGGGGDRVGQQPQQLESSEAGGGWVVIDRAPASMVAGADVETMVPPVRAAEPPLVCTYRMADGWREGSCGVCLADLQDGVAVRVLPACMHNFHAACIGEWLRAHATCPLCRATLDAPADDAT</sequence>
<dbReference type="Pfam" id="PF13639">
    <property type="entry name" value="zf-RING_2"/>
    <property type="match status" value="1"/>
</dbReference>
<keyword evidence="1" id="KW-0479">Metal-binding</keyword>
<dbReference type="GO" id="GO:0008270">
    <property type="term" value="F:zinc ion binding"/>
    <property type="evidence" value="ECO:0007669"/>
    <property type="project" value="UniProtKB-KW"/>
</dbReference>
<feature type="domain" description="RING-type" evidence="3">
    <location>
        <begin position="101"/>
        <end position="143"/>
    </location>
</feature>
<feature type="region of interest" description="Disordered" evidence="2">
    <location>
        <begin position="30"/>
        <end position="52"/>
    </location>
</feature>
<dbReference type="PANTHER" id="PTHR45676:SF178">
    <property type="entry name" value="RING-TYPE E3 UBIQUITIN TRANSFERASE"/>
    <property type="match status" value="1"/>
</dbReference>
<keyword evidence="5" id="KW-1185">Reference proteome</keyword>
<accession>A0A811QBC7</accession>
<organism evidence="4 5">
    <name type="scientific">Miscanthus lutarioriparius</name>
    <dbReference type="NCBI Taxonomy" id="422564"/>
    <lineage>
        <taxon>Eukaryota</taxon>
        <taxon>Viridiplantae</taxon>
        <taxon>Streptophyta</taxon>
        <taxon>Embryophyta</taxon>
        <taxon>Tracheophyta</taxon>
        <taxon>Spermatophyta</taxon>
        <taxon>Magnoliopsida</taxon>
        <taxon>Liliopsida</taxon>
        <taxon>Poales</taxon>
        <taxon>Poaceae</taxon>
        <taxon>PACMAD clade</taxon>
        <taxon>Panicoideae</taxon>
        <taxon>Andropogonodae</taxon>
        <taxon>Andropogoneae</taxon>
        <taxon>Saccharinae</taxon>
        <taxon>Miscanthus</taxon>
    </lineage>
</organism>
<dbReference type="UniPathway" id="UPA00143"/>
<dbReference type="InterPro" id="IPR013083">
    <property type="entry name" value="Znf_RING/FYVE/PHD"/>
</dbReference>
<evidence type="ECO:0000259" key="3">
    <source>
        <dbReference type="PROSITE" id="PS50089"/>
    </source>
</evidence>
<evidence type="ECO:0000313" key="4">
    <source>
        <dbReference type="EMBL" id="CAD6255589.1"/>
    </source>
</evidence>
<reference evidence="4" key="1">
    <citation type="submission" date="2020-10" db="EMBL/GenBank/DDBJ databases">
        <authorList>
            <person name="Han B."/>
            <person name="Lu T."/>
            <person name="Zhao Q."/>
            <person name="Huang X."/>
            <person name="Zhao Y."/>
        </authorList>
    </citation>
    <scope>NUCLEOTIDE SEQUENCE</scope>
</reference>
<evidence type="ECO:0000256" key="2">
    <source>
        <dbReference type="SAM" id="MobiDB-lite"/>
    </source>
</evidence>
<dbReference type="GO" id="GO:0016567">
    <property type="term" value="P:protein ubiquitination"/>
    <property type="evidence" value="ECO:0007669"/>
    <property type="project" value="UniProtKB-UniPathway"/>
</dbReference>
<dbReference type="PANTHER" id="PTHR45676">
    <property type="entry name" value="RING-H2 FINGER PROTEIN ATL51-RELATED"/>
    <property type="match status" value="1"/>
</dbReference>
<dbReference type="AlphaFoldDB" id="A0A811QBC7"/>
<dbReference type="Gene3D" id="3.30.40.10">
    <property type="entry name" value="Zinc/RING finger domain, C3HC4 (zinc finger)"/>
    <property type="match status" value="1"/>
</dbReference>
<dbReference type="FunFam" id="3.30.40.10:FF:000654">
    <property type="entry name" value="RING-H2 finger protein ATL33"/>
    <property type="match status" value="1"/>
</dbReference>
<keyword evidence="1" id="KW-0863">Zinc-finger</keyword>
<gene>
    <name evidence="4" type="ORF">NCGR_LOCUS39130</name>
</gene>
<dbReference type="EMBL" id="CAJGYO010000010">
    <property type="protein sequence ID" value="CAD6255589.1"/>
    <property type="molecule type" value="Genomic_DNA"/>
</dbReference>
<dbReference type="PROSITE" id="PS50089">
    <property type="entry name" value="ZF_RING_2"/>
    <property type="match status" value="1"/>
</dbReference>
<evidence type="ECO:0000313" key="5">
    <source>
        <dbReference type="Proteomes" id="UP000604825"/>
    </source>
</evidence>
<name>A0A811QBC7_9POAL</name>
<evidence type="ECO:0000256" key="1">
    <source>
        <dbReference type="PROSITE-ProRule" id="PRU00175"/>
    </source>
</evidence>
<protein>
    <recommendedName>
        <fullName evidence="3">RING-type domain-containing protein</fullName>
    </recommendedName>
</protein>
<dbReference type="Proteomes" id="UP000604825">
    <property type="component" value="Unassembled WGS sequence"/>
</dbReference>
<keyword evidence="1" id="KW-0862">Zinc</keyword>
<comment type="caution">
    <text evidence="4">The sequence shown here is derived from an EMBL/GenBank/DDBJ whole genome shotgun (WGS) entry which is preliminary data.</text>
</comment>
<dbReference type="SUPFAM" id="SSF57850">
    <property type="entry name" value="RING/U-box"/>
    <property type="match status" value="1"/>
</dbReference>